<protein>
    <submittedName>
        <fullName evidence="3">Non-canonical non-ribosomal peptide synthetase FUB8</fullName>
    </submittedName>
</protein>
<keyword evidence="2" id="KW-0597">Phosphoprotein</keyword>
<proteinExistence type="predicted"/>
<dbReference type="PANTHER" id="PTHR43439:SF2">
    <property type="entry name" value="ENZYME, PUTATIVE (JCVI)-RELATED"/>
    <property type="match status" value="1"/>
</dbReference>
<dbReference type="SUPFAM" id="SSF56801">
    <property type="entry name" value="Acetyl-CoA synthetase-like"/>
    <property type="match status" value="1"/>
</dbReference>
<name>A0AA40BVT3_9PEZI</name>
<organism evidence="3 4">
    <name type="scientific">Lasiodiplodia hormozganensis</name>
    <dbReference type="NCBI Taxonomy" id="869390"/>
    <lineage>
        <taxon>Eukaryota</taxon>
        <taxon>Fungi</taxon>
        <taxon>Dikarya</taxon>
        <taxon>Ascomycota</taxon>
        <taxon>Pezizomycotina</taxon>
        <taxon>Dothideomycetes</taxon>
        <taxon>Dothideomycetes incertae sedis</taxon>
        <taxon>Botryosphaeriales</taxon>
        <taxon>Botryosphaeriaceae</taxon>
        <taxon>Lasiodiplodia</taxon>
    </lineage>
</organism>
<dbReference type="Pfam" id="PF23562">
    <property type="entry name" value="AMP-binding_C_3"/>
    <property type="match status" value="1"/>
</dbReference>
<dbReference type="InterPro" id="IPR051414">
    <property type="entry name" value="Adenylate-forming_Reductase"/>
</dbReference>
<comment type="caution">
    <text evidence="3">The sequence shown here is derived from an EMBL/GenBank/DDBJ whole genome shotgun (WGS) entry which is preliminary data.</text>
</comment>
<evidence type="ECO:0000256" key="2">
    <source>
        <dbReference type="ARBA" id="ARBA00022553"/>
    </source>
</evidence>
<evidence type="ECO:0000256" key="1">
    <source>
        <dbReference type="ARBA" id="ARBA00022450"/>
    </source>
</evidence>
<gene>
    <name evidence="3" type="primary">FUB8_11</name>
    <name evidence="3" type="ORF">DIS24_g11783</name>
</gene>
<evidence type="ECO:0000313" key="3">
    <source>
        <dbReference type="EMBL" id="KAK0615469.1"/>
    </source>
</evidence>
<dbReference type="EMBL" id="JAUJDW010000192">
    <property type="protein sequence ID" value="KAK0615469.1"/>
    <property type="molecule type" value="Genomic_DNA"/>
</dbReference>
<keyword evidence="1" id="KW-0596">Phosphopantetheine</keyword>
<reference evidence="3" key="1">
    <citation type="submission" date="2023-06" db="EMBL/GenBank/DDBJ databases">
        <title>Multi-omics analyses reveal the molecular pathogenesis toolkit of Lasiodiplodia hormozganensis, a cross-kingdom pathogen.</title>
        <authorList>
            <person name="Felix C."/>
            <person name="Meneses R."/>
            <person name="Goncalves M.F.M."/>
            <person name="Tilleman L."/>
            <person name="Duarte A.S."/>
            <person name="Jorrin-Novo J.V."/>
            <person name="Van De Peer Y."/>
            <person name="Deforce D."/>
            <person name="Van Nieuwerburgh F."/>
            <person name="Esteves A.C."/>
            <person name="Alves A."/>
        </authorList>
    </citation>
    <scope>NUCLEOTIDE SEQUENCE</scope>
    <source>
        <strain evidence="3">CBS 339.90</strain>
    </source>
</reference>
<sequence length="189" mass="21512">MGSTETGLLVSLIQESPEDWEYFEWAPAYGIEMRPVGGGGHELTIPRRENRDFHGIFHTFPGERLYRTNDIYEQHPIKPDLWRFIGRLDDVIVLRNGEKFNPSAMEEVIRSHPSISRAMVMGQGRFEAAVLVEPYWEEYAGSTAEFINQIWPYIEKANEIAPGHAKLSKDRVAVATKTKPLQATPKGTL</sequence>
<evidence type="ECO:0000313" key="4">
    <source>
        <dbReference type="Proteomes" id="UP001175001"/>
    </source>
</evidence>
<dbReference type="Proteomes" id="UP001175001">
    <property type="component" value="Unassembled WGS sequence"/>
</dbReference>
<accession>A0AA40BVT3</accession>
<keyword evidence="4" id="KW-1185">Reference proteome</keyword>
<dbReference type="AlphaFoldDB" id="A0AA40BVT3"/>
<dbReference type="PANTHER" id="PTHR43439">
    <property type="entry name" value="PHENYLACETATE-COENZYME A LIGASE"/>
    <property type="match status" value="1"/>
</dbReference>